<dbReference type="GO" id="GO:0071528">
    <property type="term" value="P:tRNA re-export from nucleus"/>
    <property type="evidence" value="ECO:0007669"/>
    <property type="project" value="UniProtKB-UniRule"/>
</dbReference>
<keyword evidence="9 11" id="KW-0539">Nucleus</keyword>
<evidence type="ECO:0000313" key="14">
    <source>
        <dbReference type="EMBL" id="KAF2669614.1"/>
    </source>
</evidence>
<feature type="domain" description="Exportin-1/Importin-beta-like" evidence="12">
    <location>
        <begin position="110"/>
        <end position="256"/>
    </location>
</feature>
<evidence type="ECO:0000256" key="10">
    <source>
        <dbReference type="ARBA" id="ARBA00025147"/>
    </source>
</evidence>
<keyword evidence="8 11" id="KW-0694">RNA-binding</keyword>
<comment type="subcellular location">
    <subcellularLocation>
        <location evidence="1 11">Cytoplasm</location>
    </subcellularLocation>
    <subcellularLocation>
        <location evidence="11">Nucleus</location>
    </subcellularLocation>
    <text evidence="11">Shuttles between the nucleus and the cytoplasm.</text>
</comment>
<sequence length="1045" mass="116040">MDSSQACTLSIENAIELLWSQTSDPSLKSQALSYTQQLRTEPTAWQACLPLFTRSPPPAETVRHFALEIVATSVENLEGDPQSLEYIRSNIMAYVHEIYGRAGIGKADSPHIQNKLAQVLTHLFVALYDTTWQSVFDDFLLLAKDGLSPGGNVTGTIMYFRLLGSIHDEIADVMLHRSPEKTKRSTALRDLIRERDAAKIAAYWQALLSTWREVDQTVMDVCLKTIARWVGWSDIHMVVNQTVLTALLELVGQQDVGATNSPQSKLRDSALEAFTQIAAKKMRPPEKIVLIKGLDLQTVVSQLVGSQALEGYRNTAKYDTDLAESVAKLVNYVVRDLVVILDSDDATNDVKQEANSLLQTFVPYLLRFFADEYDEICNTVIDGLMEVLTFLRRIGKEKPGQTLPQEYLNLLPSILQAIIQKMKFDDTASWGEEGEETDEAEFLELRKRLNTLQGQVTYVDENLVIMTVSELVTQTFRRFAADPQAMDWREVELALYQMYLFGEIAAKHASRERKNKRPSLATEQLGTMVVEMMASKVGGYQHPAVQLQFAENCVRYATFFETSTQWIPAALEALVGYAHSDNARVRLQAWYNFQRFTRTLRGHLGEVSQTIIQAIADLLPIKASLPGDREDDDDDSSSEVSNVNDPVFNSQLYLFESIGCITSASTIPLETKVLYIQSIINPIFTDMEQNLGTAKSGDERAVMQVHHDIMALGSLAHGFTDWMPGMKVGDPPSQETSDEFVRCGEAIIVALESLNSSAPIRQAAQNSLARLLGGSGNRILPQLPRWIEGLLSPSSSKEETSAFLHLLTQIIFAFKTSISSVLDVILTPLLQHVFQRLSEPANGTDDEMQLGELRRKFISFVSTILAHDLGSVLVSSNNQTTFENIISALEHFTRDAADLPTARVAFSLLTRMTTVWGGPDVLTIPAPTNTAIDPTSPTAISPTPVIPGFDTFIIQRFSPLCWAIPTSPTFKVREPAGRLVVHEIAALQQELLRKTGNAYEQTLRYELGSMGVGEELVGAYVGKVRGDGKGFREWLVGFLGRGDDG</sequence>
<evidence type="ECO:0000256" key="6">
    <source>
        <dbReference type="ARBA" id="ARBA00022555"/>
    </source>
</evidence>
<dbReference type="AlphaFoldDB" id="A0A6A6UFG2"/>
<evidence type="ECO:0000313" key="15">
    <source>
        <dbReference type="Proteomes" id="UP000799302"/>
    </source>
</evidence>
<reference evidence="14" key="1">
    <citation type="journal article" date="2020" name="Stud. Mycol.">
        <title>101 Dothideomycetes genomes: a test case for predicting lifestyles and emergence of pathogens.</title>
        <authorList>
            <person name="Haridas S."/>
            <person name="Albert R."/>
            <person name="Binder M."/>
            <person name="Bloem J."/>
            <person name="Labutti K."/>
            <person name="Salamov A."/>
            <person name="Andreopoulos B."/>
            <person name="Baker S."/>
            <person name="Barry K."/>
            <person name="Bills G."/>
            <person name="Bluhm B."/>
            <person name="Cannon C."/>
            <person name="Castanera R."/>
            <person name="Culley D."/>
            <person name="Daum C."/>
            <person name="Ezra D."/>
            <person name="Gonzalez J."/>
            <person name="Henrissat B."/>
            <person name="Kuo A."/>
            <person name="Liang C."/>
            <person name="Lipzen A."/>
            <person name="Lutzoni F."/>
            <person name="Magnuson J."/>
            <person name="Mondo S."/>
            <person name="Nolan M."/>
            <person name="Ohm R."/>
            <person name="Pangilinan J."/>
            <person name="Park H.-J."/>
            <person name="Ramirez L."/>
            <person name="Alfaro M."/>
            <person name="Sun H."/>
            <person name="Tritt A."/>
            <person name="Yoshinaga Y."/>
            <person name="Zwiers L.-H."/>
            <person name="Turgeon B."/>
            <person name="Goodwin S."/>
            <person name="Spatafora J."/>
            <person name="Crous P."/>
            <person name="Grigoriev I."/>
        </authorList>
    </citation>
    <scope>NUCLEOTIDE SEQUENCE</scope>
    <source>
        <strain evidence="14">CBS 115976</strain>
    </source>
</reference>
<keyword evidence="15" id="KW-1185">Reference proteome</keyword>
<dbReference type="GO" id="GO:0016363">
    <property type="term" value="C:nuclear matrix"/>
    <property type="evidence" value="ECO:0007669"/>
    <property type="project" value="TreeGrafter"/>
</dbReference>
<dbReference type="EMBL" id="MU004235">
    <property type="protein sequence ID" value="KAF2669614.1"/>
    <property type="molecule type" value="Genomic_DNA"/>
</dbReference>
<feature type="domain" description="Exportin-T C-terminal" evidence="13">
    <location>
        <begin position="349"/>
        <end position="1039"/>
    </location>
</feature>
<dbReference type="PANTHER" id="PTHR15952">
    <property type="entry name" value="EXPORTIN-T/LOS1"/>
    <property type="match status" value="1"/>
</dbReference>
<evidence type="ECO:0000256" key="7">
    <source>
        <dbReference type="ARBA" id="ARBA00022694"/>
    </source>
</evidence>
<evidence type="ECO:0000256" key="9">
    <source>
        <dbReference type="ARBA" id="ARBA00023242"/>
    </source>
</evidence>
<keyword evidence="7" id="KW-0819">tRNA processing</keyword>
<dbReference type="Pfam" id="PF19282">
    <property type="entry name" value="Exportin-T"/>
    <property type="match status" value="1"/>
</dbReference>
<evidence type="ECO:0000256" key="8">
    <source>
        <dbReference type="ARBA" id="ARBA00022884"/>
    </source>
</evidence>
<dbReference type="GO" id="GO:0000049">
    <property type="term" value="F:tRNA binding"/>
    <property type="evidence" value="ECO:0007669"/>
    <property type="project" value="UniProtKB-UniRule"/>
</dbReference>
<accession>A0A6A6UFG2</accession>
<evidence type="ECO:0000256" key="3">
    <source>
        <dbReference type="ARBA" id="ARBA00018928"/>
    </source>
</evidence>
<dbReference type="InterPro" id="IPR013598">
    <property type="entry name" value="Exportin-1/Importin-b-like"/>
</dbReference>
<dbReference type="Gene3D" id="1.25.10.10">
    <property type="entry name" value="Leucine-rich Repeat Variant"/>
    <property type="match status" value="1"/>
</dbReference>
<dbReference type="SUPFAM" id="SSF48371">
    <property type="entry name" value="ARM repeat"/>
    <property type="match status" value="1"/>
</dbReference>
<evidence type="ECO:0000256" key="11">
    <source>
        <dbReference type="RuleBase" id="RU366037"/>
    </source>
</evidence>
<proteinExistence type="inferred from homology"/>
<evidence type="ECO:0000259" key="13">
    <source>
        <dbReference type="Pfam" id="PF19282"/>
    </source>
</evidence>
<dbReference type="PANTHER" id="PTHR15952:SF11">
    <property type="entry name" value="EXPORTIN-T"/>
    <property type="match status" value="1"/>
</dbReference>
<dbReference type="GO" id="GO:0005643">
    <property type="term" value="C:nuclear pore"/>
    <property type="evidence" value="ECO:0007669"/>
    <property type="project" value="TreeGrafter"/>
</dbReference>
<dbReference type="OrthoDB" id="26399at2759"/>
<gene>
    <name evidence="14" type="ORF">BT63DRAFT_479407</name>
</gene>
<comment type="similarity">
    <text evidence="2 11">Belongs to the exportin family.</text>
</comment>
<evidence type="ECO:0000256" key="4">
    <source>
        <dbReference type="ARBA" id="ARBA00022448"/>
    </source>
</evidence>
<evidence type="ECO:0000256" key="1">
    <source>
        <dbReference type="ARBA" id="ARBA00004496"/>
    </source>
</evidence>
<dbReference type="InterPro" id="IPR045546">
    <property type="entry name" value="Exportin-T_C"/>
</dbReference>
<dbReference type="GO" id="GO:0005737">
    <property type="term" value="C:cytoplasm"/>
    <property type="evidence" value="ECO:0007669"/>
    <property type="project" value="UniProtKB-SubCell"/>
</dbReference>
<dbReference type="InterPro" id="IPR016024">
    <property type="entry name" value="ARM-type_fold"/>
</dbReference>
<keyword evidence="5 11" id="KW-0963">Cytoplasm</keyword>
<dbReference type="Proteomes" id="UP000799302">
    <property type="component" value="Unassembled WGS sequence"/>
</dbReference>
<name>A0A6A6UFG2_9PEZI</name>
<evidence type="ECO:0000256" key="2">
    <source>
        <dbReference type="ARBA" id="ARBA00009466"/>
    </source>
</evidence>
<dbReference type="GO" id="GO:0031267">
    <property type="term" value="F:small GTPase binding"/>
    <property type="evidence" value="ECO:0007669"/>
    <property type="project" value="InterPro"/>
</dbReference>
<comment type="function">
    <text evidence="10">tRNA nucleus export receptor which facilitates tRNA translocation across the nuclear pore complex. Involved in pre-tRNA splicing, probably by affecting the interaction of pre-tRNA with splicing endonuclease.</text>
</comment>
<dbReference type="InterPro" id="IPR011989">
    <property type="entry name" value="ARM-like"/>
</dbReference>
<organism evidence="14 15">
    <name type="scientific">Microthyrium microscopicum</name>
    <dbReference type="NCBI Taxonomy" id="703497"/>
    <lineage>
        <taxon>Eukaryota</taxon>
        <taxon>Fungi</taxon>
        <taxon>Dikarya</taxon>
        <taxon>Ascomycota</taxon>
        <taxon>Pezizomycotina</taxon>
        <taxon>Dothideomycetes</taxon>
        <taxon>Dothideomycetes incertae sedis</taxon>
        <taxon>Microthyriales</taxon>
        <taxon>Microthyriaceae</taxon>
        <taxon>Microthyrium</taxon>
    </lineage>
</organism>
<dbReference type="GO" id="GO:0008033">
    <property type="term" value="P:tRNA processing"/>
    <property type="evidence" value="ECO:0007669"/>
    <property type="project" value="UniProtKB-KW"/>
</dbReference>
<evidence type="ECO:0000256" key="5">
    <source>
        <dbReference type="ARBA" id="ARBA00022490"/>
    </source>
</evidence>
<dbReference type="Pfam" id="PF08389">
    <property type="entry name" value="Xpo1"/>
    <property type="match status" value="1"/>
</dbReference>
<dbReference type="InterPro" id="IPR040017">
    <property type="entry name" value="XPOT"/>
</dbReference>
<keyword evidence="6 11" id="KW-0820">tRNA-binding</keyword>
<evidence type="ECO:0000259" key="12">
    <source>
        <dbReference type="Pfam" id="PF08389"/>
    </source>
</evidence>
<protein>
    <recommendedName>
        <fullName evidence="3 11">Exportin-T</fullName>
    </recommendedName>
    <alternativeName>
        <fullName evidence="11">Exportin(tRNA)</fullName>
    </alternativeName>
    <alternativeName>
        <fullName evidence="11">tRNA exportin</fullName>
    </alternativeName>
</protein>
<keyword evidence="4 11" id="KW-0813">Transport</keyword>